<reference evidence="3" key="2">
    <citation type="submission" date="2015-01" db="EMBL/GenBank/DDBJ databases">
        <title>Evolutionary Origins and Diversification of the Mycorrhizal Mutualists.</title>
        <authorList>
            <consortium name="DOE Joint Genome Institute"/>
            <consortium name="Mycorrhizal Genomics Consortium"/>
            <person name="Kohler A."/>
            <person name="Kuo A."/>
            <person name="Nagy L.G."/>
            <person name="Floudas D."/>
            <person name="Copeland A."/>
            <person name="Barry K.W."/>
            <person name="Cichocki N."/>
            <person name="Veneault-Fourrey C."/>
            <person name="LaButti K."/>
            <person name="Lindquist E.A."/>
            <person name="Lipzen A."/>
            <person name="Lundell T."/>
            <person name="Morin E."/>
            <person name="Murat C."/>
            <person name="Riley R."/>
            <person name="Ohm R."/>
            <person name="Sun H."/>
            <person name="Tunlid A."/>
            <person name="Henrissat B."/>
            <person name="Grigoriev I.V."/>
            <person name="Hibbett D.S."/>
            <person name="Martin F."/>
        </authorList>
    </citation>
    <scope>NUCLEOTIDE SEQUENCE [LARGE SCALE GENOMIC DNA]</scope>
    <source>
        <strain evidence="3">Marx 270</strain>
    </source>
</reference>
<dbReference type="InParanoid" id="A0A0C3KZZ5"/>
<gene>
    <name evidence="2" type="ORF">M404DRAFT_991816</name>
</gene>
<dbReference type="AlphaFoldDB" id="A0A0C3KZZ5"/>
<feature type="region of interest" description="Disordered" evidence="1">
    <location>
        <begin position="194"/>
        <end position="249"/>
    </location>
</feature>
<name>A0A0C3KZZ5_PISTI</name>
<dbReference type="OrthoDB" id="2683970at2759"/>
<accession>A0A0C3KZZ5</accession>
<dbReference type="Proteomes" id="UP000054217">
    <property type="component" value="Unassembled WGS sequence"/>
</dbReference>
<evidence type="ECO:0000313" key="3">
    <source>
        <dbReference type="Proteomes" id="UP000054217"/>
    </source>
</evidence>
<feature type="compositionally biased region" description="Basic and acidic residues" evidence="1">
    <location>
        <begin position="238"/>
        <end position="247"/>
    </location>
</feature>
<dbReference type="EMBL" id="KN831944">
    <property type="protein sequence ID" value="KIO15112.1"/>
    <property type="molecule type" value="Genomic_DNA"/>
</dbReference>
<keyword evidence="3" id="KW-1185">Reference proteome</keyword>
<proteinExistence type="predicted"/>
<reference evidence="2 3" key="1">
    <citation type="submission" date="2014-04" db="EMBL/GenBank/DDBJ databases">
        <authorList>
            <consortium name="DOE Joint Genome Institute"/>
            <person name="Kuo A."/>
            <person name="Kohler A."/>
            <person name="Costa M.D."/>
            <person name="Nagy L.G."/>
            <person name="Floudas D."/>
            <person name="Copeland A."/>
            <person name="Barry K.W."/>
            <person name="Cichocki N."/>
            <person name="Veneault-Fourrey C."/>
            <person name="LaButti K."/>
            <person name="Lindquist E.A."/>
            <person name="Lipzen A."/>
            <person name="Lundell T."/>
            <person name="Morin E."/>
            <person name="Murat C."/>
            <person name="Sun H."/>
            <person name="Tunlid A."/>
            <person name="Henrissat B."/>
            <person name="Grigoriev I.V."/>
            <person name="Hibbett D.S."/>
            <person name="Martin F."/>
            <person name="Nordberg H.P."/>
            <person name="Cantor M.N."/>
            <person name="Hua S.X."/>
        </authorList>
    </citation>
    <scope>NUCLEOTIDE SEQUENCE [LARGE SCALE GENOMIC DNA]</scope>
    <source>
        <strain evidence="2 3">Marx 270</strain>
    </source>
</reference>
<sequence>MRPSNHLKQIKRRRKRLQMDFGLDSRAQGPVTVAGLSQPTVDVEAVRQPPTMNMVPDITVLPRLTSPTPDLQPDHADLTVEGFLRRSAQKTYSSQKKKAKLTTIQLNKKTSGSNRTPYKAKRGCKVKLPARAKAKVAVRGTKPRWKTRLAEALSRAAILTHGDPSEAIQDSSSLRRNCRPLAFVTMNKFCSPQRRATEDDDTILDPDSKNEDGGPPANTCCEPRKGVRLYKPRVHKSSRLERPRDGHPPLVLVPVREAEAAYSALFS</sequence>
<protein>
    <submittedName>
        <fullName evidence="2">Uncharacterized protein</fullName>
    </submittedName>
</protein>
<dbReference type="HOGENOM" id="CLU_064133_0_0_1"/>
<feature type="compositionally biased region" description="Basic residues" evidence="1">
    <location>
        <begin position="226"/>
        <end position="237"/>
    </location>
</feature>
<evidence type="ECO:0000256" key="1">
    <source>
        <dbReference type="SAM" id="MobiDB-lite"/>
    </source>
</evidence>
<evidence type="ECO:0000313" key="2">
    <source>
        <dbReference type="EMBL" id="KIO15112.1"/>
    </source>
</evidence>
<organism evidence="2 3">
    <name type="scientific">Pisolithus tinctorius Marx 270</name>
    <dbReference type="NCBI Taxonomy" id="870435"/>
    <lineage>
        <taxon>Eukaryota</taxon>
        <taxon>Fungi</taxon>
        <taxon>Dikarya</taxon>
        <taxon>Basidiomycota</taxon>
        <taxon>Agaricomycotina</taxon>
        <taxon>Agaricomycetes</taxon>
        <taxon>Agaricomycetidae</taxon>
        <taxon>Boletales</taxon>
        <taxon>Sclerodermatineae</taxon>
        <taxon>Pisolithaceae</taxon>
        <taxon>Pisolithus</taxon>
    </lineage>
</organism>